<dbReference type="OrthoDB" id="9803333at2"/>
<dbReference type="NCBIfam" id="NF005559">
    <property type="entry name" value="PRK07231.1"/>
    <property type="match status" value="1"/>
</dbReference>
<gene>
    <name evidence="3" type="ORF">CD30_16830</name>
</gene>
<dbReference type="GO" id="GO:0016616">
    <property type="term" value="F:oxidoreductase activity, acting on the CH-OH group of donors, NAD or NADP as acceptor"/>
    <property type="evidence" value="ECO:0007669"/>
    <property type="project" value="TreeGrafter"/>
</dbReference>
<evidence type="ECO:0000313" key="4">
    <source>
        <dbReference type="Proteomes" id="UP000030595"/>
    </source>
</evidence>
<evidence type="ECO:0000256" key="1">
    <source>
        <dbReference type="ARBA" id="ARBA00006484"/>
    </source>
</evidence>
<dbReference type="Pfam" id="PF13561">
    <property type="entry name" value="adh_short_C2"/>
    <property type="match status" value="1"/>
</dbReference>
<dbReference type="RefSeq" id="WP_036179173.1">
    <property type="nucleotide sequence ID" value="NZ_AVCZ01000045.1"/>
</dbReference>
<dbReference type="PRINTS" id="PR00081">
    <property type="entry name" value="GDHRDH"/>
</dbReference>
<comment type="caution">
    <text evidence="3">The sequence shown here is derived from an EMBL/GenBank/DDBJ whole genome shotgun (WGS) entry which is preliminary data.</text>
</comment>
<dbReference type="GO" id="GO:0008206">
    <property type="term" value="P:bile acid metabolic process"/>
    <property type="evidence" value="ECO:0007669"/>
    <property type="project" value="UniProtKB-ARBA"/>
</dbReference>
<evidence type="ECO:0000256" key="2">
    <source>
        <dbReference type="ARBA" id="ARBA00023002"/>
    </source>
</evidence>
<dbReference type="FunFam" id="3.40.50.720:FF:000084">
    <property type="entry name" value="Short-chain dehydrogenase reductase"/>
    <property type="match status" value="1"/>
</dbReference>
<dbReference type="InterPro" id="IPR036291">
    <property type="entry name" value="NAD(P)-bd_dom_sf"/>
</dbReference>
<accession>A0A0A3JR20</accession>
<proteinExistence type="inferred from homology"/>
<dbReference type="CDD" id="cd05233">
    <property type="entry name" value="SDR_c"/>
    <property type="match status" value="1"/>
</dbReference>
<reference evidence="3 4" key="1">
    <citation type="submission" date="2014-02" db="EMBL/GenBank/DDBJ databases">
        <title>Draft genome sequence of Lysinibacillus massiliensis CCUG 49529.</title>
        <authorList>
            <person name="Zhang F."/>
            <person name="Wang G."/>
            <person name="Zhang L."/>
        </authorList>
    </citation>
    <scope>NUCLEOTIDE SEQUENCE [LARGE SCALE GENOMIC DNA]</scope>
    <source>
        <strain evidence="3 4">CCUG 49529</strain>
    </source>
</reference>
<comment type="similarity">
    <text evidence="1">Belongs to the short-chain dehydrogenases/reductases (SDR) family.</text>
</comment>
<protein>
    <recommendedName>
        <fullName evidence="5">Oxidoreductase</fullName>
    </recommendedName>
</protein>
<dbReference type="EMBL" id="JPVQ01000045">
    <property type="protein sequence ID" value="KGR89462.1"/>
    <property type="molecule type" value="Genomic_DNA"/>
</dbReference>
<evidence type="ECO:0000313" key="3">
    <source>
        <dbReference type="EMBL" id="KGR89462.1"/>
    </source>
</evidence>
<dbReference type="Proteomes" id="UP000030595">
    <property type="component" value="Unassembled WGS sequence"/>
</dbReference>
<dbReference type="PANTHER" id="PTHR42760:SF133">
    <property type="entry name" value="3-OXOACYL-[ACYL-CARRIER-PROTEIN] REDUCTASE"/>
    <property type="match status" value="1"/>
</dbReference>
<dbReference type="Gene3D" id="3.40.50.720">
    <property type="entry name" value="NAD(P)-binding Rossmann-like Domain"/>
    <property type="match status" value="1"/>
</dbReference>
<dbReference type="eggNOG" id="COG1028">
    <property type="taxonomic scope" value="Bacteria"/>
</dbReference>
<organism evidence="3 4">
    <name type="scientific">Ureibacillus massiliensis 4400831 = CIP 108448 = CCUG 49529</name>
    <dbReference type="NCBI Taxonomy" id="1211035"/>
    <lineage>
        <taxon>Bacteria</taxon>
        <taxon>Bacillati</taxon>
        <taxon>Bacillota</taxon>
        <taxon>Bacilli</taxon>
        <taxon>Bacillales</taxon>
        <taxon>Caryophanaceae</taxon>
        <taxon>Ureibacillus</taxon>
    </lineage>
</organism>
<keyword evidence="4" id="KW-1185">Reference proteome</keyword>
<dbReference type="AlphaFoldDB" id="A0A0A3JR20"/>
<dbReference type="SUPFAM" id="SSF51735">
    <property type="entry name" value="NAD(P)-binding Rossmann-fold domains"/>
    <property type="match status" value="1"/>
</dbReference>
<sequence>MYTIDLQNKVAIITGAHQGIGLDIATLLLEAGCSCMIVDINPEIDATCNRLQESFGNKVLSIVANINNRKNCQSIVEQTIQSFGRLDILVNNAGIMRTTPFLEVTEEEWDQVMNINLKGMFFLTQFAATYMMENQIAGSIINMSSIAGRSGRPLAPHYAASKAAVISLTKSSAEAFGKYNIRSNAICPGVITTPMMDEIYERRKVLEGEDPRDTFLQRVKLNRLGSPEDVAKTALFLSSPLSEYVNGQALNVCGGYEMH</sequence>
<dbReference type="InterPro" id="IPR002347">
    <property type="entry name" value="SDR_fam"/>
</dbReference>
<evidence type="ECO:0008006" key="5">
    <source>
        <dbReference type="Google" id="ProtNLM"/>
    </source>
</evidence>
<dbReference type="PANTHER" id="PTHR42760">
    <property type="entry name" value="SHORT-CHAIN DEHYDROGENASES/REDUCTASES FAMILY MEMBER"/>
    <property type="match status" value="1"/>
</dbReference>
<keyword evidence="2" id="KW-0560">Oxidoreductase</keyword>
<name>A0A0A3JR20_9BACL</name>
<dbReference type="PRINTS" id="PR00080">
    <property type="entry name" value="SDRFAMILY"/>
</dbReference>